<keyword evidence="1" id="KW-0472">Membrane</keyword>
<evidence type="ECO:0000313" key="2">
    <source>
        <dbReference type="EMBL" id="PIY71424.1"/>
    </source>
</evidence>
<evidence type="ECO:0008006" key="4">
    <source>
        <dbReference type="Google" id="ProtNLM"/>
    </source>
</evidence>
<dbReference type="AlphaFoldDB" id="A0A2M7QGH8"/>
<comment type="caution">
    <text evidence="2">The sequence shown here is derived from an EMBL/GenBank/DDBJ whole genome shotgun (WGS) entry which is preliminary data.</text>
</comment>
<sequence length="90" mass="10450">MLVAILFLLLILMIFLFFIPPTNLITILSFDFFLSLLISLVTKLFLPKKYPFFIFISCFIFFSLLTLKLFEPVNLLLAISFIIGLIILLK</sequence>
<keyword evidence="1" id="KW-0812">Transmembrane</keyword>
<evidence type="ECO:0000313" key="3">
    <source>
        <dbReference type="Proteomes" id="UP000230344"/>
    </source>
</evidence>
<proteinExistence type="predicted"/>
<protein>
    <recommendedName>
        <fullName evidence="4">ComEC/Rec2-related protein domain-containing protein</fullName>
    </recommendedName>
</protein>
<name>A0A2M7QGH8_9BACT</name>
<reference evidence="3" key="1">
    <citation type="submission" date="2017-09" db="EMBL/GenBank/DDBJ databases">
        <title>Depth-based differentiation of microbial function through sediment-hosted aquifers and enrichment of novel symbionts in the deep terrestrial subsurface.</title>
        <authorList>
            <person name="Probst A.J."/>
            <person name="Ladd B."/>
            <person name="Jarett J.K."/>
            <person name="Geller-Mcgrath D.E."/>
            <person name="Sieber C.M.K."/>
            <person name="Emerson J.B."/>
            <person name="Anantharaman K."/>
            <person name="Thomas B.C."/>
            <person name="Malmstrom R."/>
            <person name="Stieglmeier M."/>
            <person name="Klingl A."/>
            <person name="Woyke T."/>
            <person name="Ryan C.M."/>
            <person name="Banfield J.F."/>
        </authorList>
    </citation>
    <scope>NUCLEOTIDE SEQUENCE [LARGE SCALE GENOMIC DNA]</scope>
</reference>
<accession>A0A2M7QGH8</accession>
<feature type="transmembrane region" description="Helical" evidence="1">
    <location>
        <begin position="73"/>
        <end position="89"/>
    </location>
</feature>
<gene>
    <name evidence="2" type="ORF">COY88_00295</name>
</gene>
<keyword evidence="1" id="KW-1133">Transmembrane helix</keyword>
<feature type="transmembrane region" description="Helical" evidence="1">
    <location>
        <begin position="50"/>
        <end position="67"/>
    </location>
</feature>
<dbReference type="EMBL" id="PFLH01000003">
    <property type="protein sequence ID" value="PIY71424.1"/>
    <property type="molecule type" value="Genomic_DNA"/>
</dbReference>
<evidence type="ECO:0000256" key="1">
    <source>
        <dbReference type="SAM" id="Phobius"/>
    </source>
</evidence>
<dbReference type="Proteomes" id="UP000230344">
    <property type="component" value="Unassembled WGS sequence"/>
</dbReference>
<feature type="transmembrane region" description="Helical" evidence="1">
    <location>
        <begin position="6"/>
        <end position="38"/>
    </location>
</feature>
<organism evidence="2 3">
    <name type="scientific">Candidatus Roizmanbacteria bacterium CG_4_10_14_0_8_um_filter_35_28</name>
    <dbReference type="NCBI Taxonomy" id="1974827"/>
    <lineage>
        <taxon>Bacteria</taxon>
        <taxon>Candidatus Roizmaniibacteriota</taxon>
    </lineage>
</organism>